<sequence length="306" mass="32834">MALRTSILKHALPLVPQHSFTRHTLLLALPSLDPAHPDYQPDVSESVIDTLFGNGNTAPARALVDAWVGEGLHAVQGANTRERLKNRLRYSSLVGEHLVEAYAVLASPGSTPSLPIPRIPLSILQSLNLPRLYSPPPSSPLSPLSSSSNSPASSPSSTAETLHSLLDATSNRIPFVGVNPAGPLAYAWRIADRALKADEQTQQIQNGLMGEPAGSGPEWYTARISLMGAYLAAEARLLQPYPASPLADNATNPFLVEAERKLDEHMDRYDAAAKAVSEGSEHTGYLMDYLGHLGRSALGIIRSRGF</sequence>
<evidence type="ECO:0008006" key="4">
    <source>
        <dbReference type="Google" id="ProtNLM"/>
    </source>
</evidence>
<comment type="caution">
    <text evidence="2">The sequence shown here is derived from an EMBL/GenBank/DDBJ whole genome shotgun (WGS) entry which is preliminary data.</text>
</comment>
<keyword evidence="3" id="KW-1185">Reference proteome</keyword>
<protein>
    <recommendedName>
        <fullName evidence="4">Ubiquinone biosynthesis protein</fullName>
    </recommendedName>
</protein>
<proteinExistence type="predicted"/>
<organism evidence="2 3">
    <name type="scientific">Papiliotrema laurentii</name>
    <name type="common">Cryptococcus laurentii</name>
    <dbReference type="NCBI Taxonomy" id="5418"/>
    <lineage>
        <taxon>Eukaryota</taxon>
        <taxon>Fungi</taxon>
        <taxon>Dikarya</taxon>
        <taxon>Basidiomycota</taxon>
        <taxon>Agaricomycotina</taxon>
        <taxon>Tremellomycetes</taxon>
        <taxon>Tremellales</taxon>
        <taxon>Rhynchogastremaceae</taxon>
        <taxon>Papiliotrema</taxon>
    </lineage>
</organism>
<feature type="compositionally biased region" description="Low complexity" evidence="1">
    <location>
        <begin position="141"/>
        <end position="157"/>
    </location>
</feature>
<dbReference type="EMBL" id="JAODAN010000002">
    <property type="protein sequence ID" value="KAK1926254.1"/>
    <property type="molecule type" value="Genomic_DNA"/>
</dbReference>
<dbReference type="Proteomes" id="UP001182556">
    <property type="component" value="Unassembled WGS sequence"/>
</dbReference>
<reference evidence="2" key="1">
    <citation type="submission" date="2023-02" db="EMBL/GenBank/DDBJ databases">
        <title>Identification and recombinant expression of a fungal hydrolase from Papiliotrema laurentii that hydrolyzes apple cutin and clears colloidal polyester polyurethane.</title>
        <authorList>
            <consortium name="DOE Joint Genome Institute"/>
            <person name="Roman V.A."/>
            <person name="Bojanowski C."/>
            <person name="Crable B.R."/>
            <person name="Wagner D.N."/>
            <person name="Hung C.S."/>
            <person name="Nadeau L.J."/>
            <person name="Schratz L."/>
            <person name="Haridas S."/>
            <person name="Pangilinan J."/>
            <person name="Lipzen A."/>
            <person name="Na H."/>
            <person name="Yan M."/>
            <person name="Ng V."/>
            <person name="Grigoriev I.V."/>
            <person name="Spatafora J.W."/>
            <person name="Barlow D."/>
            <person name="Biffinger J."/>
            <person name="Kelley-Loughnane N."/>
            <person name="Varaljay V.A."/>
            <person name="Crookes-Goodson W.J."/>
        </authorList>
    </citation>
    <scope>NUCLEOTIDE SEQUENCE</scope>
    <source>
        <strain evidence="2">5307AH</strain>
    </source>
</reference>
<accession>A0AAD9FU59</accession>
<evidence type="ECO:0000313" key="2">
    <source>
        <dbReference type="EMBL" id="KAK1926254.1"/>
    </source>
</evidence>
<evidence type="ECO:0000313" key="3">
    <source>
        <dbReference type="Proteomes" id="UP001182556"/>
    </source>
</evidence>
<name>A0AAD9FU59_PAPLA</name>
<dbReference type="AlphaFoldDB" id="A0AAD9FU59"/>
<evidence type="ECO:0000256" key="1">
    <source>
        <dbReference type="SAM" id="MobiDB-lite"/>
    </source>
</evidence>
<gene>
    <name evidence="2" type="ORF">DB88DRAFT_544500</name>
</gene>
<feature type="region of interest" description="Disordered" evidence="1">
    <location>
        <begin position="135"/>
        <end position="161"/>
    </location>
</feature>